<evidence type="ECO:0000256" key="4">
    <source>
        <dbReference type="RuleBase" id="RU003495"/>
    </source>
</evidence>
<feature type="signal peptide" evidence="3">
    <location>
        <begin position="1"/>
        <end position="19"/>
    </location>
</feature>
<accession>A0A4R5CHX4</accession>
<reference evidence="6 7" key="1">
    <citation type="submission" date="2019-03" db="EMBL/GenBank/DDBJ databases">
        <title>Flavobacterium AR-3-4 sp. nov. isolated from arctic soil.</title>
        <authorList>
            <person name="Chaudhary D.K."/>
        </authorList>
    </citation>
    <scope>NUCLEOTIDE SEQUENCE [LARGE SCALE GENOMIC DNA]</scope>
    <source>
        <strain evidence="6 7">AR-3-4</strain>
    </source>
</reference>
<dbReference type="InterPro" id="IPR034718">
    <property type="entry name" value="RlpA"/>
</dbReference>
<evidence type="ECO:0000256" key="1">
    <source>
        <dbReference type="ARBA" id="ARBA00023239"/>
    </source>
</evidence>
<dbReference type="OrthoDB" id="9779128at2"/>
<dbReference type="Pfam" id="PF03330">
    <property type="entry name" value="DPBB_1"/>
    <property type="match status" value="1"/>
</dbReference>
<gene>
    <name evidence="3" type="primary">rlpA</name>
    <name evidence="6" type="ORF">E0F76_03605</name>
</gene>
<keyword evidence="1 3" id="KW-0456">Lyase</keyword>
<comment type="function">
    <text evidence="3">Lytic transglycosylase with a strong preference for naked glycan strands that lack stem peptides.</text>
</comment>
<dbReference type="InterPro" id="IPR009009">
    <property type="entry name" value="RlpA-like_DPBB"/>
</dbReference>
<dbReference type="EMBL" id="SMFK01000001">
    <property type="protein sequence ID" value="TDD99818.1"/>
    <property type="molecule type" value="Genomic_DNA"/>
</dbReference>
<dbReference type="GO" id="GO:0008932">
    <property type="term" value="F:lytic endotransglycosylase activity"/>
    <property type="evidence" value="ECO:0007669"/>
    <property type="project" value="UniProtKB-UniRule"/>
</dbReference>
<dbReference type="Gene3D" id="2.40.40.10">
    <property type="entry name" value="RlpA-like domain"/>
    <property type="match status" value="1"/>
</dbReference>
<feature type="domain" description="RlpA-like protein double-psi beta-barrel" evidence="5">
    <location>
        <begin position="90"/>
        <end position="175"/>
    </location>
</feature>
<dbReference type="InterPro" id="IPR036908">
    <property type="entry name" value="RlpA-like_sf"/>
</dbReference>
<evidence type="ECO:0000313" key="6">
    <source>
        <dbReference type="EMBL" id="TDD99818.1"/>
    </source>
</evidence>
<dbReference type="CDD" id="cd22268">
    <property type="entry name" value="DPBB_RlpA-like"/>
    <property type="match status" value="1"/>
</dbReference>
<keyword evidence="2 3" id="KW-0961">Cell wall biogenesis/degradation</keyword>
<dbReference type="GO" id="GO:0071555">
    <property type="term" value="P:cell wall organization"/>
    <property type="evidence" value="ECO:0007669"/>
    <property type="project" value="UniProtKB-KW"/>
</dbReference>
<dbReference type="NCBIfam" id="TIGR00413">
    <property type="entry name" value="rlpA"/>
    <property type="match status" value="1"/>
</dbReference>
<dbReference type="PANTHER" id="PTHR34183:SF8">
    <property type="entry name" value="ENDOLYTIC PEPTIDOGLYCAN TRANSGLYCOSYLASE RLPA-RELATED"/>
    <property type="match status" value="1"/>
</dbReference>
<dbReference type="AlphaFoldDB" id="A0A4R5CHX4"/>
<dbReference type="EC" id="4.2.2.-" evidence="3"/>
<evidence type="ECO:0000256" key="2">
    <source>
        <dbReference type="ARBA" id="ARBA00023316"/>
    </source>
</evidence>
<dbReference type="SUPFAM" id="SSF50685">
    <property type="entry name" value="Barwin-like endoglucanases"/>
    <property type="match status" value="1"/>
</dbReference>
<comment type="caution">
    <text evidence="6">The sequence shown here is derived from an EMBL/GenBank/DDBJ whole genome shotgun (WGS) entry which is preliminary data.</text>
</comment>
<dbReference type="RefSeq" id="WP_132001457.1">
    <property type="nucleotide sequence ID" value="NZ_SMFK01000001.1"/>
</dbReference>
<dbReference type="HAMAP" id="MF_02071">
    <property type="entry name" value="RlpA"/>
    <property type="match status" value="1"/>
</dbReference>
<dbReference type="InterPro" id="IPR012997">
    <property type="entry name" value="RplA"/>
</dbReference>
<evidence type="ECO:0000256" key="3">
    <source>
        <dbReference type="HAMAP-Rule" id="MF_02071"/>
    </source>
</evidence>
<dbReference type="PANTHER" id="PTHR34183">
    <property type="entry name" value="ENDOLYTIC PEPTIDOGLYCAN TRANSGLYCOSYLASE RLPA"/>
    <property type="match status" value="1"/>
</dbReference>
<dbReference type="Proteomes" id="UP000295479">
    <property type="component" value="Unassembled WGS sequence"/>
</dbReference>
<feature type="chain" id="PRO_5021058515" description="Probable endolytic peptidoglycan transglycosylase RlpA" evidence="3">
    <location>
        <begin position="20"/>
        <end position="181"/>
    </location>
</feature>
<proteinExistence type="inferred from homology"/>
<dbReference type="GO" id="GO:0000270">
    <property type="term" value="P:peptidoglycan metabolic process"/>
    <property type="evidence" value="ECO:0007669"/>
    <property type="project" value="UniProtKB-UniRule"/>
</dbReference>
<name>A0A4R5CHX4_9FLAO</name>
<keyword evidence="3" id="KW-0732">Signal</keyword>
<comment type="similarity">
    <text evidence="3 4">Belongs to the RlpA family.</text>
</comment>
<keyword evidence="7" id="KW-1185">Reference proteome</keyword>
<protein>
    <recommendedName>
        <fullName evidence="3">Probable endolytic peptidoglycan transglycosylase RlpA</fullName>
        <ecNumber evidence="3">4.2.2.-</ecNumber>
    </recommendedName>
</protein>
<organism evidence="6 7">
    <name type="scientific">Flavobacterium cellulosilyticum</name>
    <dbReference type="NCBI Taxonomy" id="2541731"/>
    <lineage>
        <taxon>Bacteria</taxon>
        <taxon>Pseudomonadati</taxon>
        <taxon>Bacteroidota</taxon>
        <taxon>Flavobacteriia</taxon>
        <taxon>Flavobacteriales</taxon>
        <taxon>Flavobacteriaceae</taxon>
        <taxon>Flavobacterium</taxon>
    </lineage>
</organism>
<evidence type="ECO:0000313" key="7">
    <source>
        <dbReference type="Proteomes" id="UP000295479"/>
    </source>
</evidence>
<evidence type="ECO:0000259" key="5">
    <source>
        <dbReference type="Pfam" id="PF03330"/>
    </source>
</evidence>
<sequence length="181" mass="20359" precursor="true">MKKIITLFISIAIASFAISQTLNKEKQKTINQKTNVIAQVTTTQNATIQKIINPKDTLKKSKFNIEPIELVSDSLTLELFKYKPFKNNVPASYYHDKFNGRKTSSGVRFDNNKYTAANKKLPFGTKVKVTNIASGKSVIVEIIDRGPFVKSREIDLTKRAFMEIAKNKGIGVMMVNIEVVE</sequence>